<dbReference type="AlphaFoldDB" id="A0A9N9G6M0"/>
<protein>
    <submittedName>
        <fullName evidence="4">9073_t:CDS:1</fullName>
    </submittedName>
</protein>
<dbReference type="Gene3D" id="2.120.10.80">
    <property type="entry name" value="Kelch-type beta propeller"/>
    <property type="match status" value="1"/>
</dbReference>
<keyword evidence="2" id="KW-0472">Membrane</keyword>
<evidence type="ECO:0000313" key="5">
    <source>
        <dbReference type="Proteomes" id="UP000789508"/>
    </source>
</evidence>
<feature type="transmembrane region" description="Helical" evidence="2">
    <location>
        <begin position="383"/>
        <end position="408"/>
    </location>
</feature>
<gene>
    <name evidence="4" type="ORF">ALEPTO_LOCUS7590</name>
</gene>
<keyword evidence="5" id="KW-1185">Reference proteome</keyword>
<proteinExistence type="predicted"/>
<feature type="region of interest" description="Disordered" evidence="1">
    <location>
        <begin position="529"/>
        <end position="598"/>
    </location>
</feature>
<feature type="region of interest" description="Disordered" evidence="1">
    <location>
        <begin position="350"/>
        <end position="377"/>
    </location>
</feature>
<keyword evidence="2" id="KW-0812">Transmembrane</keyword>
<keyword evidence="3" id="KW-0732">Signal</keyword>
<feature type="non-terminal residue" evidence="4">
    <location>
        <position position="1"/>
    </location>
</feature>
<dbReference type="SUPFAM" id="SSF117281">
    <property type="entry name" value="Kelch motif"/>
    <property type="match status" value="1"/>
</dbReference>
<evidence type="ECO:0000256" key="2">
    <source>
        <dbReference type="SAM" id="Phobius"/>
    </source>
</evidence>
<dbReference type="EMBL" id="CAJVPS010003426">
    <property type="protein sequence ID" value="CAG8588538.1"/>
    <property type="molecule type" value="Genomic_DNA"/>
</dbReference>
<feature type="chain" id="PRO_5040387888" evidence="3">
    <location>
        <begin position="25"/>
        <end position="843"/>
    </location>
</feature>
<feature type="compositionally biased region" description="Acidic residues" evidence="1">
    <location>
        <begin position="825"/>
        <end position="843"/>
    </location>
</feature>
<feature type="region of interest" description="Disordered" evidence="1">
    <location>
        <begin position="824"/>
        <end position="843"/>
    </location>
</feature>
<sequence>MFRKIILILFLLTFWTSLLIVVNAQSSSTSTNPPGRYGHCSFTWKNNFYVFGGWDNSTDSDGKNQSPFFYYTTLPITNTDKITWTYLSTENATSVGSAACVVTPSDYLLVLGGILTLKSSENKISTQVFDLNKGVWINWSSRNLLNAYPGYGVTPKATLISPNFVVVYAGDSGVNENGKNSPSQYFYFLNMTSSPWTWSQVTKNEDLVAPISRIMVTVKGSAWMIGGYFNATDSTNNLYSNRIYISNRRYQWISPDNALLTYGVRDGAVGIRNNMLYLIAYSGNADNPVTYGGCPLLDTVIQCATPINTIQIFNMTSRNWTAAHNIVTNVPINNFTLPLINGLDLNAENDDTDANTGSSDQNSTIPSQTSSNNSNTKETESQIPVWLIVFISCIVTGLICVVVIFFIVRCCKRRSDEARFEITRNRQIEIAVSKDEGKTTQTYSNAFNNNNNNVKPKIVVNGAGSPARQWSASEKSSSLVVEAFDRSRSITISDDNNHINDGDEINFNVDINNDENLTPQQRQWIRSVLSIPDSRTSNSHSRETRSRPSTSEIGNMPSSINEQDDNTDNLPSQTQSFENWNSNRTLSEIGGRPPTFDIPKRPHVLWQEVETGTSVIDSSGKNRCRSVCSRLKYVKAAAKFGLNKSQVGRWVNQLDAVGNKKSCRSGCGRKEFFPEEEARLYAWVTEMRRAALAVTYSSLKLEMSKIVSETTASTEDPIKNKLHVTSKHHQHGGQQKEPALLVFDSFKGHLIDTVKKEIKKHNTNLAVCQPLDVSINRPFKVALCRHWHAWMAGNNAKKNQIIRRAFLMDGSEDDEIYCDEIYTFNEDEDENEDSESEEDIDDN</sequence>
<comment type="caution">
    <text evidence="4">The sequence shown here is derived from an EMBL/GenBank/DDBJ whole genome shotgun (WGS) entry which is preliminary data.</text>
</comment>
<feature type="compositionally biased region" description="Polar residues" evidence="1">
    <location>
        <begin position="568"/>
        <end position="586"/>
    </location>
</feature>
<dbReference type="Proteomes" id="UP000789508">
    <property type="component" value="Unassembled WGS sequence"/>
</dbReference>
<organism evidence="4 5">
    <name type="scientific">Ambispora leptoticha</name>
    <dbReference type="NCBI Taxonomy" id="144679"/>
    <lineage>
        <taxon>Eukaryota</taxon>
        <taxon>Fungi</taxon>
        <taxon>Fungi incertae sedis</taxon>
        <taxon>Mucoromycota</taxon>
        <taxon>Glomeromycotina</taxon>
        <taxon>Glomeromycetes</taxon>
        <taxon>Archaeosporales</taxon>
        <taxon>Ambisporaceae</taxon>
        <taxon>Ambispora</taxon>
    </lineage>
</organism>
<dbReference type="OrthoDB" id="2162928at2759"/>
<reference evidence="4" key="1">
    <citation type="submission" date="2021-06" db="EMBL/GenBank/DDBJ databases">
        <authorList>
            <person name="Kallberg Y."/>
            <person name="Tangrot J."/>
            <person name="Rosling A."/>
        </authorList>
    </citation>
    <scope>NUCLEOTIDE SEQUENCE</scope>
    <source>
        <strain evidence="4">FL130A</strain>
    </source>
</reference>
<accession>A0A9N9G6M0</accession>
<evidence type="ECO:0000256" key="3">
    <source>
        <dbReference type="SAM" id="SignalP"/>
    </source>
</evidence>
<feature type="compositionally biased region" description="Low complexity" evidence="1">
    <location>
        <begin position="361"/>
        <end position="376"/>
    </location>
</feature>
<dbReference type="InterPro" id="IPR015915">
    <property type="entry name" value="Kelch-typ_b-propeller"/>
</dbReference>
<evidence type="ECO:0000313" key="4">
    <source>
        <dbReference type="EMBL" id="CAG8588538.1"/>
    </source>
</evidence>
<evidence type="ECO:0000256" key="1">
    <source>
        <dbReference type="SAM" id="MobiDB-lite"/>
    </source>
</evidence>
<name>A0A9N9G6M0_9GLOM</name>
<feature type="signal peptide" evidence="3">
    <location>
        <begin position="1"/>
        <end position="24"/>
    </location>
</feature>
<keyword evidence="2" id="KW-1133">Transmembrane helix</keyword>